<comment type="catalytic activity">
    <reaction evidence="1">
        <text>GDP-alpha-D-mannose + H2O = alpha-D-mannose 1-phosphate + GMP + 2 H(+)</text>
        <dbReference type="Rhea" id="RHEA:27978"/>
        <dbReference type="ChEBI" id="CHEBI:15377"/>
        <dbReference type="ChEBI" id="CHEBI:15378"/>
        <dbReference type="ChEBI" id="CHEBI:57527"/>
        <dbReference type="ChEBI" id="CHEBI:58115"/>
        <dbReference type="ChEBI" id="CHEBI:58409"/>
    </reaction>
</comment>
<dbReference type="GO" id="GO:0080041">
    <property type="term" value="F:ADP-ribose pyrophosphohydrolase activity"/>
    <property type="evidence" value="ECO:0007669"/>
    <property type="project" value="TreeGrafter"/>
</dbReference>
<name>A0A4V2X9Y7_9BACT</name>
<protein>
    <recommendedName>
        <fullName evidence="4">GDP-mannose pyrophosphatase</fullName>
    </recommendedName>
    <alternativeName>
        <fullName evidence="6">GDP-mannose hydrolase</fullName>
    </alternativeName>
    <alternativeName>
        <fullName evidence="7">GDPMK</fullName>
    </alternativeName>
</protein>
<keyword evidence="5" id="KW-0378">Hydrolase</keyword>
<dbReference type="Pfam" id="PF00293">
    <property type="entry name" value="NUDIX"/>
    <property type="match status" value="1"/>
</dbReference>
<evidence type="ECO:0000256" key="3">
    <source>
        <dbReference type="ARBA" id="ARBA00007275"/>
    </source>
</evidence>
<dbReference type="AlphaFoldDB" id="A0A4V2X9Y7"/>
<accession>A0A4V2X9Y7</accession>
<evidence type="ECO:0000256" key="2">
    <source>
        <dbReference type="ARBA" id="ARBA00001946"/>
    </source>
</evidence>
<dbReference type="SUPFAM" id="SSF55811">
    <property type="entry name" value="Nudix"/>
    <property type="match status" value="1"/>
</dbReference>
<dbReference type="GO" id="GO:0006753">
    <property type="term" value="P:nucleoside phosphate metabolic process"/>
    <property type="evidence" value="ECO:0007669"/>
    <property type="project" value="TreeGrafter"/>
</dbReference>
<reference evidence="9 10" key="1">
    <citation type="submission" date="2019-02" db="EMBL/GenBank/DDBJ databases">
        <title>Arundinibacter roseus gen. nov., sp. nov., a new member of the family Cytophagaceae.</title>
        <authorList>
            <person name="Szuroczki S."/>
            <person name="Khayer B."/>
            <person name="Sproer C."/>
            <person name="Toumi M."/>
            <person name="Szabo A."/>
            <person name="Felfoldi T."/>
            <person name="Schumann P."/>
            <person name="Toth E."/>
        </authorList>
    </citation>
    <scope>NUCLEOTIDE SEQUENCE [LARGE SCALE GENOMIC DNA]</scope>
    <source>
        <strain evidence="9 10">DMA-k-7a</strain>
    </source>
</reference>
<proteinExistence type="inferred from homology"/>
<comment type="caution">
    <text evidence="9">The sequence shown here is derived from an EMBL/GenBank/DDBJ whole genome shotgun (WGS) entry which is preliminary data.</text>
</comment>
<dbReference type="CDD" id="cd03424">
    <property type="entry name" value="NUDIX_ADPRase_Nudt5_UGPPase_Nudt14"/>
    <property type="match status" value="1"/>
</dbReference>
<dbReference type="RefSeq" id="WP_132117588.1">
    <property type="nucleotide sequence ID" value="NZ_SMJU01000006.1"/>
</dbReference>
<dbReference type="InterPro" id="IPR015797">
    <property type="entry name" value="NUDIX_hydrolase-like_dom_sf"/>
</dbReference>
<sequence length="223" mass="25388">MTEKLIDSHKYLLWKNRLESNGLIINQIEEVFTRRNQQGEVLFSLLMTDALTPEGDKIPPICFMKGEVVSVLVCFIDTESREKYLLLVKQRRICDGSLSFEHPAGMLDSESDAAAVAAREVQEETGIAIQQSQLHRLLDRVCYPSTGTSDEAMYFFYCELELSATEIARYHNQAQGVVSDHERITTHVVPFVEGHQLITNSNGLLLNYMYLKEKGDWDLLAKL</sequence>
<dbReference type="GO" id="GO:0080042">
    <property type="term" value="F:ADP-glucose pyrophosphohydrolase activity"/>
    <property type="evidence" value="ECO:0007669"/>
    <property type="project" value="TreeGrafter"/>
</dbReference>
<dbReference type="Gene3D" id="3.90.79.10">
    <property type="entry name" value="Nucleoside Triphosphate Pyrophosphohydrolase"/>
    <property type="match status" value="1"/>
</dbReference>
<evidence type="ECO:0000256" key="1">
    <source>
        <dbReference type="ARBA" id="ARBA00000847"/>
    </source>
</evidence>
<feature type="domain" description="Nudix hydrolase" evidence="8">
    <location>
        <begin position="66"/>
        <end position="211"/>
    </location>
</feature>
<dbReference type="EMBL" id="SMJU01000006">
    <property type="protein sequence ID" value="TDB65275.1"/>
    <property type="molecule type" value="Genomic_DNA"/>
</dbReference>
<evidence type="ECO:0000313" key="10">
    <source>
        <dbReference type="Proteomes" id="UP000295706"/>
    </source>
</evidence>
<organism evidence="9 10">
    <name type="scientific">Arundinibacter roseus</name>
    <dbReference type="NCBI Taxonomy" id="2070510"/>
    <lineage>
        <taxon>Bacteria</taxon>
        <taxon>Pseudomonadati</taxon>
        <taxon>Bacteroidota</taxon>
        <taxon>Cytophagia</taxon>
        <taxon>Cytophagales</taxon>
        <taxon>Spirosomataceae</taxon>
        <taxon>Arundinibacter</taxon>
    </lineage>
</organism>
<comment type="cofactor">
    <cofactor evidence="2">
        <name>Mg(2+)</name>
        <dbReference type="ChEBI" id="CHEBI:18420"/>
    </cofactor>
</comment>
<evidence type="ECO:0000259" key="8">
    <source>
        <dbReference type="PROSITE" id="PS51462"/>
    </source>
</evidence>
<evidence type="ECO:0000256" key="4">
    <source>
        <dbReference type="ARBA" id="ARBA00016377"/>
    </source>
</evidence>
<dbReference type="InterPro" id="IPR000086">
    <property type="entry name" value="NUDIX_hydrolase_dom"/>
</dbReference>
<evidence type="ECO:0000313" key="9">
    <source>
        <dbReference type="EMBL" id="TDB65275.1"/>
    </source>
</evidence>
<gene>
    <name evidence="9" type="ORF">EZE20_11265</name>
</gene>
<evidence type="ECO:0000256" key="5">
    <source>
        <dbReference type="ARBA" id="ARBA00022801"/>
    </source>
</evidence>
<dbReference type="PANTHER" id="PTHR11839">
    <property type="entry name" value="UDP/ADP-SUGAR PYROPHOSPHATASE"/>
    <property type="match status" value="1"/>
</dbReference>
<dbReference type="GO" id="GO:0019693">
    <property type="term" value="P:ribose phosphate metabolic process"/>
    <property type="evidence" value="ECO:0007669"/>
    <property type="project" value="TreeGrafter"/>
</dbReference>
<evidence type="ECO:0000256" key="6">
    <source>
        <dbReference type="ARBA" id="ARBA00032162"/>
    </source>
</evidence>
<dbReference type="OrthoDB" id="940018at2"/>
<dbReference type="Proteomes" id="UP000295706">
    <property type="component" value="Unassembled WGS sequence"/>
</dbReference>
<evidence type="ECO:0000256" key="7">
    <source>
        <dbReference type="ARBA" id="ARBA00032272"/>
    </source>
</evidence>
<dbReference type="PANTHER" id="PTHR11839:SF18">
    <property type="entry name" value="NUDIX HYDROLASE DOMAIN-CONTAINING PROTEIN"/>
    <property type="match status" value="1"/>
</dbReference>
<keyword evidence="10" id="KW-1185">Reference proteome</keyword>
<dbReference type="PROSITE" id="PS51462">
    <property type="entry name" value="NUDIX"/>
    <property type="match status" value="1"/>
</dbReference>
<comment type="similarity">
    <text evidence="3">Belongs to the Nudix hydrolase family. NudK subfamily.</text>
</comment>